<feature type="transmembrane region" description="Helical" evidence="1">
    <location>
        <begin position="28"/>
        <end position="52"/>
    </location>
</feature>
<dbReference type="STRING" id="1802363.A2682_03055"/>
<feature type="transmembrane region" description="Helical" evidence="1">
    <location>
        <begin position="97"/>
        <end position="120"/>
    </location>
</feature>
<evidence type="ECO:0000313" key="3">
    <source>
        <dbReference type="Proteomes" id="UP000178690"/>
    </source>
</evidence>
<feature type="transmembrane region" description="Helical" evidence="1">
    <location>
        <begin position="126"/>
        <end position="147"/>
    </location>
</feature>
<feature type="transmembrane region" description="Helical" evidence="1">
    <location>
        <begin position="159"/>
        <end position="182"/>
    </location>
</feature>
<dbReference type="Pfam" id="PF05552">
    <property type="entry name" value="MS_channel_1st_1"/>
    <property type="match status" value="2"/>
</dbReference>
<organism evidence="2 3">
    <name type="scientific">Terrybacteria sp. (strain RIFCSPHIGHO2_01_FULL_58_15)</name>
    <dbReference type="NCBI Taxonomy" id="1802363"/>
    <lineage>
        <taxon>Bacteria</taxon>
        <taxon>Candidatus Terryibacteriota</taxon>
    </lineage>
</organism>
<proteinExistence type="predicted"/>
<dbReference type="GO" id="GO:0008381">
    <property type="term" value="F:mechanosensitive monoatomic ion channel activity"/>
    <property type="evidence" value="ECO:0007669"/>
    <property type="project" value="InterPro"/>
</dbReference>
<dbReference type="Gene3D" id="1.10.287.1260">
    <property type="match status" value="1"/>
</dbReference>
<keyword evidence="1" id="KW-0812">Transmembrane</keyword>
<dbReference type="InterPro" id="IPR008910">
    <property type="entry name" value="MSC_TM_helix"/>
</dbReference>
<dbReference type="PANTHER" id="PTHR30221">
    <property type="entry name" value="SMALL-CONDUCTANCE MECHANOSENSITIVE CHANNEL"/>
    <property type="match status" value="1"/>
</dbReference>
<dbReference type="PANTHER" id="PTHR30221:SF1">
    <property type="entry name" value="SMALL-CONDUCTANCE MECHANOSENSITIVE CHANNEL"/>
    <property type="match status" value="1"/>
</dbReference>
<keyword evidence="1" id="KW-1133">Transmembrane helix</keyword>
<evidence type="ECO:0008006" key="4">
    <source>
        <dbReference type="Google" id="ProtNLM"/>
    </source>
</evidence>
<sequence>MPTDYPVSYGTLWSDVLSRSFQNLWEGLIATVPTIIFALVILLLGWIIALALEQVIARLLKALKLNELLERSGALEAFKRAHIGIDASKFIAALVRWFVFLVFLIAVADVLQLAAFNAFLRQVLLYIPNIIAAALILLVAAIAADLLDRLVSGAVRAGGFAYGSLVGSLARWSVFVFGIIAALQQLGIATALLQTLVTGLVAMIAIAGGLAFGMGGKDLASDVLEQFRRRLS</sequence>
<feature type="transmembrane region" description="Helical" evidence="1">
    <location>
        <begin position="188"/>
        <end position="212"/>
    </location>
</feature>
<dbReference type="Proteomes" id="UP000178690">
    <property type="component" value="Unassembled WGS sequence"/>
</dbReference>
<reference evidence="2 3" key="1">
    <citation type="journal article" date="2016" name="Nat. Commun.">
        <title>Thousands of microbial genomes shed light on interconnected biogeochemical processes in an aquifer system.</title>
        <authorList>
            <person name="Anantharaman K."/>
            <person name="Brown C.T."/>
            <person name="Hug L.A."/>
            <person name="Sharon I."/>
            <person name="Castelle C.J."/>
            <person name="Probst A.J."/>
            <person name="Thomas B.C."/>
            <person name="Singh A."/>
            <person name="Wilkins M.J."/>
            <person name="Karaoz U."/>
            <person name="Brodie E.L."/>
            <person name="Williams K.H."/>
            <person name="Hubbard S.S."/>
            <person name="Banfield J.F."/>
        </authorList>
    </citation>
    <scope>NUCLEOTIDE SEQUENCE [LARGE SCALE GENOMIC DNA]</scope>
    <source>
        <strain evidence="3">RIFCSPHIGHO2_01_FULL_58_15</strain>
    </source>
</reference>
<name>A0A1G2PJ75_TERXR</name>
<protein>
    <recommendedName>
        <fullName evidence="4">Small-conductance mechanosensitive ion channel</fullName>
    </recommendedName>
</protein>
<dbReference type="InterPro" id="IPR045275">
    <property type="entry name" value="MscS_archaea/bacteria_type"/>
</dbReference>
<dbReference type="EMBL" id="MHST01000021">
    <property type="protein sequence ID" value="OHA48384.1"/>
    <property type="molecule type" value="Genomic_DNA"/>
</dbReference>
<dbReference type="AlphaFoldDB" id="A0A1G2PJ75"/>
<evidence type="ECO:0000256" key="1">
    <source>
        <dbReference type="SAM" id="Phobius"/>
    </source>
</evidence>
<accession>A0A1G2PJ75</accession>
<evidence type="ECO:0000313" key="2">
    <source>
        <dbReference type="EMBL" id="OHA48384.1"/>
    </source>
</evidence>
<comment type="caution">
    <text evidence="2">The sequence shown here is derived from an EMBL/GenBank/DDBJ whole genome shotgun (WGS) entry which is preliminary data.</text>
</comment>
<gene>
    <name evidence="2" type="ORF">A2682_03055</name>
</gene>
<keyword evidence="1" id="KW-0472">Membrane</keyword>